<dbReference type="AlphaFoldDB" id="A0A8W8KRN5"/>
<feature type="domain" description="Ig-like" evidence="3">
    <location>
        <begin position="38"/>
        <end position="128"/>
    </location>
</feature>
<dbReference type="EnsemblMetazoa" id="G24671.2">
    <property type="protein sequence ID" value="G24671.2:cds"/>
    <property type="gene ID" value="G24671"/>
</dbReference>
<sequence>MPRRHGAVLGRFCTITMKLLSLLSVGMFLSSARAEQYPEIFHWAESVEENSAVTLYCNEPNLNINTTGTTGSVKWYTPSGSEIMSSNKNYKLEDVDNYLNMKLTVNKVNNTNKGIYKCTLQNSNVRITLIRGANVRGPKYTRFLDEYEYNVIVAVVATVVFLVPFLGSCGVWKFRYREDEDEKANMFNMTHEDNGAGPVMYEIPTKTVESPEGNGAYDNLATDTKL</sequence>
<proteinExistence type="predicted"/>
<evidence type="ECO:0000256" key="2">
    <source>
        <dbReference type="SAM" id="SignalP"/>
    </source>
</evidence>
<dbReference type="InterPro" id="IPR013783">
    <property type="entry name" value="Ig-like_fold"/>
</dbReference>
<organism evidence="4 5">
    <name type="scientific">Magallana gigas</name>
    <name type="common">Pacific oyster</name>
    <name type="synonym">Crassostrea gigas</name>
    <dbReference type="NCBI Taxonomy" id="29159"/>
    <lineage>
        <taxon>Eukaryota</taxon>
        <taxon>Metazoa</taxon>
        <taxon>Spiralia</taxon>
        <taxon>Lophotrochozoa</taxon>
        <taxon>Mollusca</taxon>
        <taxon>Bivalvia</taxon>
        <taxon>Autobranchia</taxon>
        <taxon>Pteriomorphia</taxon>
        <taxon>Ostreida</taxon>
        <taxon>Ostreoidea</taxon>
        <taxon>Ostreidae</taxon>
        <taxon>Magallana</taxon>
    </lineage>
</organism>
<dbReference type="InterPro" id="IPR007110">
    <property type="entry name" value="Ig-like_dom"/>
</dbReference>
<name>A0A8W8KRN5_MAGGI</name>
<accession>A0A8W8KRN5</accession>
<dbReference type="Proteomes" id="UP000005408">
    <property type="component" value="Unassembled WGS sequence"/>
</dbReference>
<reference evidence="4" key="1">
    <citation type="submission" date="2022-08" db="UniProtKB">
        <authorList>
            <consortium name="EnsemblMetazoa"/>
        </authorList>
    </citation>
    <scope>IDENTIFICATION</scope>
    <source>
        <strain evidence="4">05x7-T-G4-1.051#20</strain>
    </source>
</reference>
<dbReference type="InterPro" id="IPR013098">
    <property type="entry name" value="Ig_I-set"/>
</dbReference>
<feature type="chain" id="PRO_5036485778" description="Ig-like domain-containing protein" evidence="2">
    <location>
        <begin position="35"/>
        <end position="226"/>
    </location>
</feature>
<evidence type="ECO:0000313" key="4">
    <source>
        <dbReference type="EnsemblMetazoa" id="G24671.2:cds"/>
    </source>
</evidence>
<evidence type="ECO:0000256" key="1">
    <source>
        <dbReference type="SAM" id="Phobius"/>
    </source>
</evidence>
<dbReference type="PROSITE" id="PS50835">
    <property type="entry name" value="IG_LIKE"/>
    <property type="match status" value="1"/>
</dbReference>
<keyword evidence="1" id="KW-0472">Membrane</keyword>
<dbReference type="SUPFAM" id="SSF48726">
    <property type="entry name" value="Immunoglobulin"/>
    <property type="match status" value="1"/>
</dbReference>
<keyword evidence="5" id="KW-1185">Reference proteome</keyword>
<evidence type="ECO:0000259" key="3">
    <source>
        <dbReference type="PROSITE" id="PS50835"/>
    </source>
</evidence>
<feature type="transmembrane region" description="Helical" evidence="1">
    <location>
        <begin position="149"/>
        <end position="167"/>
    </location>
</feature>
<dbReference type="Pfam" id="PF07679">
    <property type="entry name" value="I-set"/>
    <property type="match status" value="1"/>
</dbReference>
<keyword evidence="2" id="KW-0732">Signal</keyword>
<keyword evidence="1" id="KW-0812">Transmembrane</keyword>
<keyword evidence="1" id="KW-1133">Transmembrane helix</keyword>
<dbReference type="InterPro" id="IPR036179">
    <property type="entry name" value="Ig-like_dom_sf"/>
</dbReference>
<evidence type="ECO:0000313" key="5">
    <source>
        <dbReference type="Proteomes" id="UP000005408"/>
    </source>
</evidence>
<feature type="signal peptide" evidence="2">
    <location>
        <begin position="1"/>
        <end position="34"/>
    </location>
</feature>
<dbReference type="Gene3D" id="2.60.40.10">
    <property type="entry name" value="Immunoglobulins"/>
    <property type="match status" value="1"/>
</dbReference>
<protein>
    <recommendedName>
        <fullName evidence="3">Ig-like domain-containing protein</fullName>
    </recommendedName>
</protein>